<dbReference type="CDD" id="cd18116">
    <property type="entry name" value="ATP-synt_F1_alpha_N"/>
    <property type="match status" value="1"/>
</dbReference>
<dbReference type="InterPro" id="IPR023366">
    <property type="entry name" value="ATP_synth_asu-like_sf"/>
</dbReference>
<dbReference type="InterPro" id="IPR036121">
    <property type="entry name" value="ATPase_F1/V1/A1_a/bsu_N_sf"/>
</dbReference>
<comment type="catalytic activity">
    <reaction evidence="14">
        <text>ATP + H2O + 4 H(+)(in) = ADP + phosphate + 5 H(+)(out)</text>
        <dbReference type="Rhea" id="RHEA:57720"/>
        <dbReference type="ChEBI" id="CHEBI:15377"/>
        <dbReference type="ChEBI" id="CHEBI:15378"/>
        <dbReference type="ChEBI" id="CHEBI:30616"/>
        <dbReference type="ChEBI" id="CHEBI:43474"/>
        <dbReference type="ChEBI" id="CHEBI:456216"/>
        <dbReference type="EC" id="7.1.2.2"/>
    </reaction>
</comment>
<dbReference type="Pfam" id="PF00306">
    <property type="entry name" value="ATP-synt_ab_C"/>
    <property type="match status" value="1"/>
</dbReference>
<dbReference type="InterPro" id="IPR000793">
    <property type="entry name" value="ATP_synth_asu_C"/>
</dbReference>
<dbReference type="InterPro" id="IPR004100">
    <property type="entry name" value="ATPase_F1/V1/A1_a/bsu_N"/>
</dbReference>
<dbReference type="EMBL" id="FPAS01000004">
    <property type="protein sequence ID" value="SFT79577.1"/>
    <property type="molecule type" value="Genomic_DNA"/>
</dbReference>
<keyword evidence="6 14" id="KW-0375">Hydrogen ion transport</keyword>
<keyword evidence="12 14" id="KW-0066">ATP synthesis</keyword>
<dbReference type="NCBIfam" id="TIGR00962">
    <property type="entry name" value="atpA"/>
    <property type="match status" value="1"/>
</dbReference>
<dbReference type="EC" id="7.1.2.2" evidence="14"/>
<dbReference type="InterPro" id="IPR005294">
    <property type="entry name" value="ATP_synth_F1_asu"/>
</dbReference>
<accession>A0A1I7AX62</accession>
<dbReference type="InterPro" id="IPR000194">
    <property type="entry name" value="ATPase_F1/V1/A1_a/bsu_nucl-bd"/>
</dbReference>
<evidence type="ECO:0000256" key="14">
    <source>
        <dbReference type="HAMAP-Rule" id="MF_01346"/>
    </source>
</evidence>
<dbReference type="NCBIfam" id="NF009884">
    <property type="entry name" value="PRK13343.1"/>
    <property type="match status" value="1"/>
</dbReference>
<gene>
    <name evidence="14" type="primary">atpA</name>
    <name evidence="18" type="ORF">SAMN05216474_2374</name>
</gene>
<dbReference type="Gene3D" id="3.40.50.300">
    <property type="entry name" value="P-loop containing nucleotide triphosphate hydrolases"/>
    <property type="match status" value="1"/>
</dbReference>
<organism evidence="18 19">
    <name type="scientific">Lishizhenia tianjinensis</name>
    <dbReference type="NCBI Taxonomy" id="477690"/>
    <lineage>
        <taxon>Bacteria</taxon>
        <taxon>Pseudomonadati</taxon>
        <taxon>Bacteroidota</taxon>
        <taxon>Flavobacteriia</taxon>
        <taxon>Flavobacteriales</taxon>
        <taxon>Crocinitomicaceae</taxon>
        <taxon>Lishizhenia</taxon>
    </lineage>
</organism>
<evidence type="ECO:0000256" key="13">
    <source>
        <dbReference type="ARBA" id="ARBA00026013"/>
    </source>
</evidence>
<evidence type="ECO:0000256" key="3">
    <source>
        <dbReference type="ARBA" id="ARBA00008936"/>
    </source>
</evidence>
<evidence type="ECO:0000256" key="5">
    <source>
        <dbReference type="ARBA" id="ARBA00022741"/>
    </source>
</evidence>
<dbReference type="FunFam" id="3.40.50.300:FF:000002">
    <property type="entry name" value="ATP synthase subunit alpha"/>
    <property type="match status" value="1"/>
</dbReference>
<dbReference type="AlphaFoldDB" id="A0A1I7AX62"/>
<dbReference type="FunFam" id="1.20.150.20:FF:000001">
    <property type="entry name" value="ATP synthase subunit alpha"/>
    <property type="match status" value="1"/>
</dbReference>
<dbReference type="PIRSF" id="PIRSF039088">
    <property type="entry name" value="F_ATPase_subunit_alpha"/>
    <property type="match status" value="1"/>
</dbReference>
<evidence type="ECO:0000256" key="12">
    <source>
        <dbReference type="ARBA" id="ARBA00023310"/>
    </source>
</evidence>
<feature type="domain" description="ATPase F1/V1/A1 complex alpha/beta subunit nucleotide-binding" evidence="15">
    <location>
        <begin position="151"/>
        <end position="389"/>
    </location>
</feature>
<dbReference type="GO" id="GO:0043531">
    <property type="term" value="F:ADP binding"/>
    <property type="evidence" value="ECO:0007669"/>
    <property type="project" value="TreeGrafter"/>
</dbReference>
<feature type="site" description="Required for activity" evidence="14">
    <location>
        <position position="387"/>
    </location>
</feature>
<dbReference type="SUPFAM" id="SSF47917">
    <property type="entry name" value="C-terminal domain of alpha and beta subunits of F1 ATP synthase"/>
    <property type="match status" value="1"/>
</dbReference>
<keyword evidence="9 14" id="KW-0406">Ion transport</keyword>
<feature type="binding site" evidence="14">
    <location>
        <begin position="171"/>
        <end position="178"/>
    </location>
    <ligand>
        <name>ATP</name>
        <dbReference type="ChEBI" id="CHEBI:30616"/>
    </ligand>
</feature>
<sequence length="524" mass="56186">MADVKPAEVSAILREQLSGHKSEAELQEVGTVLQIGDGIARIYGLNGVQYGELIEFDGGLRGMALNLEEDNVGAVLLGRSSQVKEGDTVRRLGQIASIKVGEGMVGRVVDTLGNPIDGKGEITGELFEMPIERKAPGVIYREPVTEPLQTGIKSVDAMIPVGRGQRELIIGDRQTGKTTVAIDAIINQKEFYDKGEPVYCVYVAVGQKGSTVAGIVNKLEAAGAMAYTVVVAANASDPAPMQYFAPLSGAAIGEYFRDTGRPGLIVFDDLSKQAVAYREVSLLLRRPPGREAYPGDVFYLHSRLLERAAKIINDDTIASQMNDLPASLQGKVKGGGSLTALPIIETQAGDVSAYIPTNVISITDGQIFLESDLFNSGIRPAINVGISVSRVGGNAQIKSMKKVAGTLKLDQAQYRELEAFAKFGSDLDAATKAVLDKGARNVEILKQKEGDPYPVEKQIAIIYVGTKGLIQNVPVNQVKAFETEYLDYLSAKHQDVLDTLRAGKLTDEVTDTLATVAKEIASKY</sequence>
<protein>
    <recommendedName>
        <fullName evidence="14">ATP synthase subunit alpha</fullName>
        <ecNumber evidence="14">7.1.2.2</ecNumber>
    </recommendedName>
    <alternativeName>
        <fullName evidence="14">ATP synthase F1 sector subunit alpha</fullName>
    </alternativeName>
    <alternativeName>
        <fullName evidence="14">F-ATPase subunit alpha</fullName>
    </alternativeName>
</protein>
<dbReference type="InterPro" id="IPR038376">
    <property type="entry name" value="ATP_synth_asu_C_sf"/>
</dbReference>
<evidence type="ECO:0000259" key="16">
    <source>
        <dbReference type="Pfam" id="PF00306"/>
    </source>
</evidence>
<evidence type="ECO:0000313" key="18">
    <source>
        <dbReference type="EMBL" id="SFT79577.1"/>
    </source>
</evidence>
<keyword evidence="11 14" id="KW-0139">CF(1)</keyword>
<proteinExistence type="inferred from homology"/>
<dbReference type="Pfam" id="PF00006">
    <property type="entry name" value="ATP-synt_ab"/>
    <property type="match status" value="1"/>
</dbReference>
<dbReference type="Proteomes" id="UP000236454">
    <property type="component" value="Unassembled WGS sequence"/>
</dbReference>
<reference evidence="18 19" key="1">
    <citation type="submission" date="2016-10" db="EMBL/GenBank/DDBJ databases">
        <authorList>
            <person name="de Groot N.N."/>
        </authorList>
    </citation>
    <scope>NUCLEOTIDE SEQUENCE [LARGE SCALE GENOMIC DNA]</scope>
    <source>
        <strain evidence="18 19">CGMCC 1.7005</strain>
    </source>
</reference>
<dbReference type="STRING" id="477690.SAMN05216474_2374"/>
<dbReference type="PANTHER" id="PTHR48082:SF2">
    <property type="entry name" value="ATP SYNTHASE SUBUNIT ALPHA, MITOCHONDRIAL"/>
    <property type="match status" value="1"/>
</dbReference>
<name>A0A1I7AX62_9FLAO</name>
<keyword evidence="4 14" id="KW-0813">Transport</keyword>
<dbReference type="PANTHER" id="PTHR48082">
    <property type="entry name" value="ATP SYNTHASE SUBUNIT ALPHA, MITOCHONDRIAL"/>
    <property type="match status" value="1"/>
</dbReference>
<dbReference type="InterPro" id="IPR027417">
    <property type="entry name" value="P-loop_NTPase"/>
</dbReference>
<dbReference type="GO" id="GO:0005524">
    <property type="term" value="F:ATP binding"/>
    <property type="evidence" value="ECO:0007669"/>
    <property type="project" value="UniProtKB-UniRule"/>
</dbReference>
<comment type="subcellular location">
    <subcellularLocation>
        <location evidence="14">Cell membrane</location>
        <topology evidence="14">Peripheral membrane protein</topology>
    </subcellularLocation>
    <subcellularLocation>
        <location evidence="2">Membrane</location>
        <topology evidence="2">Peripheral membrane protein</topology>
    </subcellularLocation>
</comment>
<keyword evidence="5 14" id="KW-0547">Nucleotide-binding</keyword>
<dbReference type="GO" id="GO:0005886">
    <property type="term" value="C:plasma membrane"/>
    <property type="evidence" value="ECO:0007669"/>
    <property type="project" value="UniProtKB-SubCell"/>
</dbReference>
<feature type="domain" description="ATPase F1/V1/A1 complex alpha/beta subunit N-terminal" evidence="17">
    <location>
        <begin position="27"/>
        <end position="93"/>
    </location>
</feature>
<feature type="domain" description="ATP synthase alpha subunit C-terminal" evidence="16">
    <location>
        <begin position="396"/>
        <end position="519"/>
    </location>
</feature>
<dbReference type="RefSeq" id="WP_090250146.1">
    <property type="nucleotide sequence ID" value="NZ_FPAS01000004.1"/>
</dbReference>
<keyword evidence="14" id="KW-1003">Cell membrane</keyword>
<dbReference type="Gene3D" id="2.40.30.20">
    <property type="match status" value="1"/>
</dbReference>
<evidence type="ECO:0000256" key="2">
    <source>
        <dbReference type="ARBA" id="ARBA00004170"/>
    </source>
</evidence>
<dbReference type="Pfam" id="PF02874">
    <property type="entry name" value="ATP-synt_ab_N"/>
    <property type="match status" value="1"/>
</dbReference>
<evidence type="ECO:0000256" key="7">
    <source>
        <dbReference type="ARBA" id="ARBA00022840"/>
    </source>
</evidence>
<dbReference type="CDD" id="cd01132">
    <property type="entry name" value="F1-ATPase_alpha_CD"/>
    <property type="match status" value="1"/>
</dbReference>
<evidence type="ECO:0000256" key="10">
    <source>
        <dbReference type="ARBA" id="ARBA00023136"/>
    </source>
</evidence>
<evidence type="ECO:0000313" key="19">
    <source>
        <dbReference type="Proteomes" id="UP000236454"/>
    </source>
</evidence>
<dbReference type="OrthoDB" id="9803053at2"/>
<keyword evidence="19" id="KW-1185">Reference proteome</keyword>
<evidence type="ECO:0000259" key="17">
    <source>
        <dbReference type="Pfam" id="PF02874"/>
    </source>
</evidence>
<dbReference type="GO" id="GO:0046933">
    <property type="term" value="F:proton-transporting ATP synthase activity, rotational mechanism"/>
    <property type="evidence" value="ECO:0007669"/>
    <property type="project" value="UniProtKB-UniRule"/>
</dbReference>
<keyword evidence="8 14" id="KW-1278">Translocase</keyword>
<dbReference type="GO" id="GO:0045259">
    <property type="term" value="C:proton-transporting ATP synthase complex"/>
    <property type="evidence" value="ECO:0007669"/>
    <property type="project" value="UniProtKB-KW"/>
</dbReference>
<dbReference type="FunFam" id="2.40.30.20:FF:000001">
    <property type="entry name" value="ATP synthase subunit alpha"/>
    <property type="match status" value="1"/>
</dbReference>
<evidence type="ECO:0000256" key="4">
    <source>
        <dbReference type="ARBA" id="ARBA00022448"/>
    </source>
</evidence>
<dbReference type="SUPFAM" id="SSF50615">
    <property type="entry name" value="N-terminal domain of alpha and beta subunits of F1 ATP synthase"/>
    <property type="match status" value="1"/>
</dbReference>
<comment type="function">
    <text evidence="1 14">Produces ATP from ADP in the presence of a proton gradient across the membrane. The alpha chain is a regulatory subunit.</text>
</comment>
<dbReference type="SUPFAM" id="SSF52540">
    <property type="entry name" value="P-loop containing nucleoside triphosphate hydrolases"/>
    <property type="match status" value="1"/>
</dbReference>
<evidence type="ECO:0000256" key="11">
    <source>
        <dbReference type="ARBA" id="ARBA00023196"/>
    </source>
</evidence>
<dbReference type="HAMAP" id="MF_01346">
    <property type="entry name" value="ATP_synth_alpha_bact"/>
    <property type="match status" value="1"/>
</dbReference>
<dbReference type="Gene3D" id="1.20.150.20">
    <property type="entry name" value="ATP synthase alpha/beta chain, C-terminal domain"/>
    <property type="match status" value="1"/>
</dbReference>
<evidence type="ECO:0000256" key="1">
    <source>
        <dbReference type="ARBA" id="ARBA00003784"/>
    </source>
</evidence>
<comment type="subunit">
    <text evidence="13">F-type ATPases have 2 components, CF(1) - the catalytic core - and CF(0) - the membrane proton channel. CF(1) has five subunits: alpha(3), beta(3), gamma(1), delta(1), epsilon(1). CF(0) has four main subunits: a(1), b(1), b'(1) and c(9-12).</text>
</comment>
<evidence type="ECO:0000256" key="6">
    <source>
        <dbReference type="ARBA" id="ARBA00022781"/>
    </source>
</evidence>
<evidence type="ECO:0000256" key="9">
    <source>
        <dbReference type="ARBA" id="ARBA00023065"/>
    </source>
</evidence>
<evidence type="ECO:0000256" key="8">
    <source>
        <dbReference type="ARBA" id="ARBA00022967"/>
    </source>
</evidence>
<comment type="similarity">
    <text evidence="3 14">Belongs to the ATPase alpha/beta chains family.</text>
</comment>
<evidence type="ECO:0000259" key="15">
    <source>
        <dbReference type="Pfam" id="PF00006"/>
    </source>
</evidence>
<dbReference type="InterPro" id="IPR020003">
    <property type="entry name" value="ATPase_a/bsu_AS"/>
</dbReference>
<keyword evidence="10 14" id="KW-0472">Membrane</keyword>
<dbReference type="InterPro" id="IPR033732">
    <property type="entry name" value="ATP_synth_F1_a_nt-bd_dom"/>
</dbReference>
<dbReference type="PROSITE" id="PS00152">
    <property type="entry name" value="ATPASE_ALPHA_BETA"/>
    <property type="match status" value="1"/>
</dbReference>
<keyword evidence="7 14" id="KW-0067">ATP-binding</keyword>
<dbReference type="CDD" id="cd18113">
    <property type="entry name" value="ATP-synt_F1_alpha_C"/>
    <property type="match status" value="1"/>
</dbReference>